<gene>
    <name evidence="5" type="ORF">CQR80_00330</name>
</gene>
<accession>A0A2G1DSZ3</accession>
<feature type="domain" description="Opacity-associated protein A-like N-terminal" evidence="4">
    <location>
        <begin position="159"/>
        <end position="186"/>
    </location>
</feature>
<dbReference type="Proteomes" id="UP000226080">
    <property type="component" value="Unassembled WGS sequence"/>
</dbReference>
<organism evidence="5 6">
    <name type="scientific">Aggregatibacter actinomycetemcomitans</name>
    <name type="common">Actinobacillus actinomycetemcomitans</name>
    <name type="synonym">Haemophilus actinomycetemcomitans</name>
    <dbReference type="NCBI Taxonomy" id="714"/>
    <lineage>
        <taxon>Bacteria</taxon>
        <taxon>Pseudomonadati</taxon>
        <taxon>Pseudomonadota</taxon>
        <taxon>Gammaproteobacteria</taxon>
        <taxon>Pasteurellales</taxon>
        <taxon>Pasteurellaceae</taxon>
        <taxon>Aggregatibacter</taxon>
    </lineage>
</organism>
<feature type="region of interest" description="Disordered" evidence="1">
    <location>
        <begin position="1"/>
        <end position="24"/>
    </location>
</feature>
<dbReference type="EMBL" id="PCGW01000001">
    <property type="protein sequence ID" value="PHO21580.1"/>
    <property type="molecule type" value="Genomic_DNA"/>
</dbReference>
<evidence type="ECO:0000256" key="1">
    <source>
        <dbReference type="SAM" id="MobiDB-lite"/>
    </source>
</evidence>
<keyword evidence="2" id="KW-0472">Membrane</keyword>
<dbReference type="InterPro" id="IPR007340">
    <property type="entry name" value="LysM_Opacity-associatedA"/>
</dbReference>
<feature type="compositionally biased region" description="Basic and acidic residues" evidence="1">
    <location>
        <begin position="299"/>
        <end position="327"/>
    </location>
</feature>
<feature type="compositionally biased region" description="Polar residues" evidence="1">
    <location>
        <begin position="255"/>
        <end position="265"/>
    </location>
</feature>
<feature type="region of interest" description="Disordered" evidence="1">
    <location>
        <begin position="217"/>
        <end position="265"/>
    </location>
</feature>
<sequence length="440" mass="47930">MDSEKRTPENENNPAQNELDLGFSQMEPITPKKVIKPEPSLFEKLLGKGKAFLAKKEQKNMENQFAVRREPVFGGAGATGEKSMTSENPTEKFSTENTESKEPQIAADTATETPSEAPDEPLVTVAEEAVEATQPAPAELKEKPKAGFKNPENWAILSILPQKHRRIFVALFGVVLVLIFILWMKPSSDTVQSYEQQSNNGVPIQFQQLDQSQTFEPTVLDNPAPQTDNTAAQQQTATAATTENTQNTNVAGTEPQPTEQGVTTSVAEQVTTVAVENKPTEVKPTETVKATELVKAPEAVKPRQHQETAKKAETAKSDKVKQAEKAIAKNQPTKSAKTEKEVRDILEGKTTTITKAAAGSKTLTIPQGVTLMQVFRDNHLPVGDVNAMTKAKGVGKVLSSFKPGDKVQVSLNAQGRVSELRLPNGARFTRQSDGSYQFKK</sequence>
<feature type="compositionally biased region" description="Basic and acidic residues" evidence="1">
    <location>
        <begin position="89"/>
        <end position="102"/>
    </location>
</feature>
<name>A0A2G1DSZ3_AGGAC</name>
<feature type="compositionally biased region" description="Low complexity" evidence="1">
    <location>
        <begin position="226"/>
        <end position="249"/>
    </location>
</feature>
<protein>
    <submittedName>
        <fullName evidence="5">Opacity-associated protein OapA</fullName>
    </submittedName>
</protein>
<dbReference type="NCBIfam" id="NF033909">
    <property type="entry name" value="opacity_OapA"/>
    <property type="match status" value="1"/>
</dbReference>
<feature type="region of interest" description="Disordered" evidence="1">
    <location>
        <begin position="63"/>
        <end position="118"/>
    </location>
</feature>
<keyword evidence="2" id="KW-1133">Transmembrane helix</keyword>
<evidence type="ECO:0000313" key="5">
    <source>
        <dbReference type="EMBL" id="PHO21580.1"/>
    </source>
</evidence>
<dbReference type="Gene3D" id="3.10.450.350">
    <property type="match status" value="1"/>
</dbReference>
<dbReference type="InterPro" id="IPR013731">
    <property type="entry name" value="OapA_N"/>
</dbReference>
<evidence type="ECO:0000256" key="2">
    <source>
        <dbReference type="SAM" id="Phobius"/>
    </source>
</evidence>
<dbReference type="RefSeq" id="WP_099308867.1">
    <property type="nucleotide sequence ID" value="NZ_PCGV01000001.1"/>
</dbReference>
<feature type="region of interest" description="Disordered" evidence="1">
    <location>
        <begin position="299"/>
        <end position="337"/>
    </location>
</feature>
<feature type="transmembrane region" description="Helical" evidence="2">
    <location>
        <begin position="167"/>
        <end position="184"/>
    </location>
</feature>
<feature type="domain" description="Opacity-associated protein A LysM-like" evidence="3">
    <location>
        <begin position="360"/>
        <end position="440"/>
    </location>
</feature>
<evidence type="ECO:0000313" key="6">
    <source>
        <dbReference type="Proteomes" id="UP000226080"/>
    </source>
</evidence>
<proteinExistence type="predicted"/>
<evidence type="ECO:0000259" key="4">
    <source>
        <dbReference type="Pfam" id="PF08525"/>
    </source>
</evidence>
<keyword evidence="6" id="KW-1185">Reference proteome</keyword>
<dbReference type="Pfam" id="PF08525">
    <property type="entry name" value="OapA_N"/>
    <property type="match status" value="1"/>
</dbReference>
<evidence type="ECO:0000259" key="3">
    <source>
        <dbReference type="Pfam" id="PF04225"/>
    </source>
</evidence>
<dbReference type="Pfam" id="PF04225">
    <property type="entry name" value="LysM_OapA"/>
    <property type="match status" value="1"/>
</dbReference>
<comment type="caution">
    <text evidence="5">The sequence shown here is derived from an EMBL/GenBank/DDBJ whole genome shotgun (WGS) entry which is preliminary data.</text>
</comment>
<keyword evidence="2" id="KW-0812">Transmembrane</keyword>
<reference evidence="5 6" key="1">
    <citation type="submission" date="2017-10" db="EMBL/GenBank/DDBJ databases">
        <title>Draft genome sequences of Aggregatibacter actinomycetemcomitans strains 310a and 310b.</title>
        <authorList>
            <person name="May A.C."/>
            <person name="Ohta H."/>
            <person name="Maeda H."/>
            <person name="Kokeguchi S."/>
            <person name="Cugini C."/>
        </authorList>
    </citation>
    <scope>NUCLEOTIDE SEQUENCE [LARGE SCALE GENOMIC DNA]</scope>
    <source>
        <strain evidence="5 6">310b</strain>
    </source>
</reference>